<keyword evidence="1" id="KW-1133">Transmembrane helix</keyword>
<proteinExistence type="predicted"/>
<protein>
    <submittedName>
        <fullName evidence="2">Uncharacterized protein</fullName>
    </submittedName>
</protein>
<dbReference type="AlphaFoldDB" id="A0A6C0CZH3"/>
<feature type="transmembrane region" description="Helical" evidence="1">
    <location>
        <begin position="22"/>
        <end position="41"/>
    </location>
</feature>
<dbReference type="EMBL" id="MN739518">
    <property type="protein sequence ID" value="QHT10216.1"/>
    <property type="molecule type" value="Genomic_DNA"/>
</dbReference>
<organism evidence="2">
    <name type="scientific">viral metagenome</name>
    <dbReference type="NCBI Taxonomy" id="1070528"/>
    <lineage>
        <taxon>unclassified sequences</taxon>
        <taxon>metagenomes</taxon>
        <taxon>organismal metagenomes</taxon>
    </lineage>
</organism>
<reference evidence="2" key="1">
    <citation type="journal article" date="2020" name="Nature">
        <title>Giant virus diversity and host interactions through global metagenomics.</title>
        <authorList>
            <person name="Schulz F."/>
            <person name="Roux S."/>
            <person name="Paez-Espino D."/>
            <person name="Jungbluth S."/>
            <person name="Walsh D.A."/>
            <person name="Denef V.J."/>
            <person name="McMahon K.D."/>
            <person name="Konstantinidis K.T."/>
            <person name="Eloe-Fadrosh E.A."/>
            <person name="Kyrpides N.C."/>
            <person name="Woyke T."/>
        </authorList>
    </citation>
    <scope>NUCLEOTIDE SEQUENCE</scope>
    <source>
        <strain evidence="2">GVMAG-M-3300023174-104</strain>
    </source>
</reference>
<evidence type="ECO:0000313" key="2">
    <source>
        <dbReference type="EMBL" id="QHT10216.1"/>
    </source>
</evidence>
<keyword evidence="1" id="KW-0812">Transmembrane</keyword>
<evidence type="ECO:0000256" key="1">
    <source>
        <dbReference type="SAM" id="Phobius"/>
    </source>
</evidence>
<name>A0A6C0CZH3_9ZZZZ</name>
<sequence length="61" mass="7469">MMVWLDEEQDENEVIIEPGDEVLIYFIFPMIALFFPIILHYQIYMMYFYEPEDLPLNVAYL</sequence>
<keyword evidence="1" id="KW-0472">Membrane</keyword>
<accession>A0A6C0CZH3</accession>